<evidence type="ECO:0000313" key="3">
    <source>
        <dbReference type="Proteomes" id="UP001321506"/>
    </source>
</evidence>
<keyword evidence="1" id="KW-0812">Transmembrane</keyword>
<feature type="transmembrane region" description="Helical" evidence="1">
    <location>
        <begin position="127"/>
        <end position="152"/>
    </location>
</feature>
<organism evidence="2 3">
    <name type="scientific">Ruicaihuangia caeni</name>
    <dbReference type="NCBI Taxonomy" id="3042517"/>
    <lineage>
        <taxon>Bacteria</taxon>
        <taxon>Bacillati</taxon>
        <taxon>Actinomycetota</taxon>
        <taxon>Actinomycetes</taxon>
        <taxon>Micrococcales</taxon>
        <taxon>Microbacteriaceae</taxon>
        <taxon>Ruicaihuangia</taxon>
    </lineage>
</organism>
<feature type="transmembrane region" description="Helical" evidence="1">
    <location>
        <begin position="75"/>
        <end position="96"/>
    </location>
</feature>
<dbReference type="Proteomes" id="UP001321506">
    <property type="component" value="Unassembled WGS sequence"/>
</dbReference>
<protein>
    <submittedName>
        <fullName evidence="2">DUF3159 domain-containing protein</fullName>
    </submittedName>
</protein>
<keyword evidence="1" id="KW-1133">Transmembrane helix</keyword>
<keyword evidence="3" id="KW-1185">Reference proteome</keyword>
<dbReference type="InterPro" id="IPR016566">
    <property type="entry name" value="UCP010219"/>
</dbReference>
<dbReference type="EMBL" id="JASATX010000001">
    <property type="protein sequence ID" value="MDI2098028.1"/>
    <property type="molecule type" value="Genomic_DNA"/>
</dbReference>
<feature type="transmembrane region" description="Helical" evidence="1">
    <location>
        <begin position="103"/>
        <end position="121"/>
    </location>
</feature>
<dbReference type="PIRSF" id="PIRSF010219">
    <property type="entry name" value="UCP010219"/>
    <property type="match status" value="1"/>
</dbReference>
<dbReference type="AlphaFoldDB" id="A0AAW6T8B8"/>
<name>A0AAW6T8B8_9MICO</name>
<reference evidence="2 3" key="1">
    <citation type="submission" date="2023-04" db="EMBL/GenBank/DDBJ databases">
        <title>Klugiella caeni sp. nov. isolated from the sludge of biochemical tank.</title>
        <authorList>
            <person name="Geng K."/>
        </authorList>
    </citation>
    <scope>NUCLEOTIDE SEQUENCE [LARGE SCALE GENOMIC DNA]</scope>
    <source>
        <strain evidence="2 3">YN-L-19</strain>
    </source>
</reference>
<proteinExistence type="predicted"/>
<sequence>MTAEPQGTGSEASTPEQVAAALETAARKSGIAKVEPGEAPSARALLAAVGGVRGLIETIVPGAMFLVVYTLNSELVPSVVAPFVVALIFVGIRLVTRTPVSSAIAGAVGIALSAGVALMSGRAEDNFVLGFFVNGGAIVLLLGSLLVRWPLIGLIMGALSGDALQWREQKAKYRVAAVTTLLWTCVFAARLMVQLPLYFTSQTEALAVTKLVMGVPLYAATLWITWLLVRRAYERVAAAD</sequence>
<dbReference type="Pfam" id="PF11361">
    <property type="entry name" value="DUF3159"/>
    <property type="match status" value="1"/>
</dbReference>
<comment type="caution">
    <text evidence="2">The sequence shown here is derived from an EMBL/GenBank/DDBJ whole genome shotgun (WGS) entry which is preliminary data.</text>
</comment>
<accession>A0AAW6T8B8</accession>
<dbReference type="RefSeq" id="WP_281487795.1">
    <property type="nucleotide sequence ID" value="NZ_JASATX010000001.1"/>
</dbReference>
<evidence type="ECO:0000313" key="2">
    <source>
        <dbReference type="EMBL" id="MDI2098028.1"/>
    </source>
</evidence>
<feature type="transmembrane region" description="Helical" evidence="1">
    <location>
        <begin position="173"/>
        <end position="193"/>
    </location>
</feature>
<feature type="transmembrane region" description="Helical" evidence="1">
    <location>
        <begin position="205"/>
        <end position="229"/>
    </location>
</feature>
<evidence type="ECO:0000256" key="1">
    <source>
        <dbReference type="SAM" id="Phobius"/>
    </source>
</evidence>
<gene>
    <name evidence="2" type="ORF">QF206_03475</name>
</gene>
<feature type="transmembrane region" description="Helical" evidence="1">
    <location>
        <begin position="45"/>
        <end position="69"/>
    </location>
</feature>
<keyword evidence="1" id="KW-0472">Membrane</keyword>